<reference evidence="2" key="1">
    <citation type="submission" date="2018-05" db="EMBL/GenBank/DDBJ databases">
        <authorList>
            <person name="Lanie J.A."/>
            <person name="Ng W.-L."/>
            <person name="Kazmierczak K.M."/>
            <person name="Andrzejewski T.M."/>
            <person name="Davidsen T.M."/>
            <person name="Wayne K.J."/>
            <person name="Tettelin H."/>
            <person name="Glass J.I."/>
            <person name="Rusch D."/>
            <person name="Podicherti R."/>
            <person name="Tsui H.-C.T."/>
            <person name="Winkler M.E."/>
        </authorList>
    </citation>
    <scope>NUCLEOTIDE SEQUENCE</scope>
</reference>
<protein>
    <submittedName>
        <fullName evidence="2">Uncharacterized protein</fullName>
    </submittedName>
</protein>
<sequence length="23" mass="2649">MVRDTSNDKIQAVYKMGEKPPIK</sequence>
<accession>A0A382HNX1</accession>
<feature type="region of interest" description="Disordered" evidence="1">
    <location>
        <begin position="1"/>
        <end position="23"/>
    </location>
</feature>
<organism evidence="2">
    <name type="scientific">marine metagenome</name>
    <dbReference type="NCBI Taxonomy" id="408172"/>
    <lineage>
        <taxon>unclassified sequences</taxon>
        <taxon>metagenomes</taxon>
        <taxon>ecological metagenomes</taxon>
    </lineage>
</organism>
<gene>
    <name evidence="2" type="ORF">METZ01_LOCUS241045</name>
</gene>
<name>A0A382HNX1_9ZZZZ</name>
<dbReference type="AlphaFoldDB" id="A0A382HNX1"/>
<proteinExistence type="predicted"/>
<evidence type="ECO:0000313" key="2">
    <source>
        <dbReference type="EMBL" id="SVB88191.1"/>
    </source>
</evidence>
<evidence type="ECO:0000256" key="1">
    <source>
        <dbReference type="SAM" id="MobiDB-lite"/>
    </source>
</evidence>
<dbReference type="EMBL" id="UINC01062010">
    <property type="protein sequence ID" value="SVB88191.1"/>
    <property type="molecule type" value="Genomic_DNA"/>
</dbReference>